<dbReference type="AlphaFoldDB" id="A0A314YUN1"/>
<name>A0A314YUN1_PRUYE</name>
<feature type="region of interest" description="Disordered" evidence="1">
    <location>
        <begin position="293"/>
        <end position="377"/>
    </location>
</feature>
<sequence>MSDSSTPSSLDVLVSAACASEENDFSNFPQAVLVDPHEIQSNVNQKSTRQMEGSSITPNKELEKSQLFKTLKKVVAKQIAELKGMSTSKTDETTTNLQIVTSTSQETPQAKQTRLRTTLTGEFSVSFELPDDFPEDANVDTLVPERSENDPPTSRQLSFSERLDGWRITQRKRVKGICDMYYRHERSNASLRSVVEVVRYILYEELPKQQSANKGKLKGLAEKMTRSASMKRKSSDAGCGKNPPEENREGLDGPPKEKLVKLSPEAMEARVKAFLKAAYENLKNFKYFVSKEEKVSDGAKTEEVKVSKEEGESIVAPSSPEVASPNVPCKEEEAPINPPTELDQPNPPMETDQPNPAVNHDEGHGNASQNDGNGGELIYGLPVQANTPKLATMEDEGNFSLLPPSDIEIKKEQLEMLGEFDHKVVQLQEAKGEFEDEMWSGDSRAIKAVPIQAIPAQVAKVTIVDGRDYELPMGWLVEQRPRTSLKYLGKVDLVQKNTQKLAKMEDWGNPSMLPPSYTKIKKEQPEMLSEFDQKIVQLQEAKLKFQDENESGLLPQSDIETNAAKSEMLSGDVRAIKAIPLQMIPAPTATYFDGRPYMDCPKDGLWNKGHGHLSNTLAK</sequence>
<evidence type="ECO:0000256" key="1">
    <source>
        <dbReference type="SAM" id="MobiDB-lite"/>
    </source>
</evidence>
<gene>
    <name evidence="2" type="ORF">Pyn_03415</name>
</gene>
<feature type="compositionally biased region" description="Basic and acidic residues" evidence="1">
    <location>
        <begin position="243"/>
        <end position="257"/>
    </location>
</feature>
<dbReference type="OrthoDB" id="1165276at2759"/>
<reference evidence="2 3" key="1">
    <citation type="submission" date="2018-02" db="EMBL/GenBank/DDBJ databases">
        <title>Draft genome of wild Prunus yedoensis var. nudiflora.</title>
        <authorList>
            <person name="Baek S."/>
            <person name="Kim J.-H."/>
            <person name="Choi K."/>
            <person name="Kim G.-B."/>
            <person name="Cho A."/>
            <person name="Jang H."/>
            <person name="Shin C.-H."/>
            <person name="Yu H.-J."/>
            <person name="Mun J.-H."/>
        </authorList>
    </citation>
    <scope>NUCLEOTIDE SEQUENCE [LARGE SCALE GENOMIC DNA]</scope>
    <source>
        <strain evidence="3">cv. Jeju island</strain>
        <tissue evidence="2">Leaf</tissue>
    </source>
</reference>
<proteinExistence type="predicted"/>
<feature type="region of interest" description="Disordered" evidence="1">
    <location>
        <begin position="212"/>
        <end position="257"/>
    </location>
</feature>
<evidence type="ECO:0000313" key="2">
    <source>
        <dbReference type="EMBL" id="PQQ09989.1"/>
    </source>
</evidence>
<evidence type="ECO:0000313" key="3">
    <source>
        <dbReference type="Proteomes" id="UP000250321"/>
    </source>
</evidence>
<feature type="compositionally biased region" description="Basic and acidic residues" evidence="1">
    <location>
        <begin position="293"/>
        <end position="311"/>
    </location>
</feature>
<dbReference type="Proteomes" id="UP000250321">
    <property type="component" value="Unassembled WGS sequence"/>
</dbReference>
<protein>
    <submittedName>
        <fullName evidence="2">Methyl-CpG-binding domain-containing protein 6-like</fullName>
    </submittedName>
</protein>
<keyword evidence="3" id="KW-1185">Reference proteome</keyword>
<accession>A0A314YUN1</accession>
<dbReference type="EMBL" id="PJQY01000557">
    <property type="protein sequence ID" value="PQQ09989.1"/>
    <property type="molecule type" value="Genomic_DNA"/>
</dbReference>
<comment type="caution">
    <text evidence="2">The sequence shown here is derived from an EMBL/GenBank/DDBJ whole genome shotgun (WGS) entry which is preliminary data.</text>
</comment>
<organism evidence="2 3">
    <name type="scientific">Prunus yedoensis var. nudiflora</name>
    <dbReference type="NCBI Taxonomy" id="2094558"/>
    <lineage>
        <taxon>Eukaryota</taxon>
        <taxon>Viridiplantae</taxon>
        <taxon>Streptophyta</taxon>
        <taxon>Embryophyta</taxon>
        <taxon>Tracheophyta</taxon>
        <taxon>Spermatophyta</taxon>
        <taxon>Magnoliopsida</taxon>
        <taxon>eudicotyledons</taxon>
        <taxon>Gunneridae</taxon>
        <taxon>Pentapetalae</taxon>
        <taxon>rosids</taxon>
        <taxon>fabids</taxon>
        <taxon>Rosales</taxon>
        <taxon>Rosaceae</taxon>
        <taxon>Amygdaloideae</taxon>
        <taxon>Amygdaleae</taxon>
        <taxon>Prunus</taxon>
    </lineage>
</organism>